<proteinExistence type="predicted"/>
<protein>
    <submittedName>
        <fullName evidence="2">Carotenoid biosynthesis protein</fullName>
    </submittedName>
</protein>
<keyword evidence="3" id="KW-1185">Reference proteome</keyword>
<evidence type="ECO:0000313" key="2">
    <source>
        <dbReference type="EMBL" id="MFC7188828.1"/>
    </source>
</evidence>
<dbReference type="EMBL" id="JBHTAX010000001">
    <property type="protein sequence ID" value="MFC7188828.1"/>
    <property type="molecule type" value="Genomic_DNA"/>
</dbReference>
<accession>A0ABD5YMG7</accession>
<reference evidence="2 3" key="1">
    <citation type="journal article" date="2019" name="Int. J. Syst. Evol. Microbiol.">
        <title>The Global Catalogue of Microorganisms (GCM) 10K type strain sequencing project: providing services to taxonomists for standard genome sequencing and annotation.</title>
        <authorList>
            <consortium name="The Broad Institute Genomics Platform"/>
            <consortium name="The Broad Institute Genome Sequencing Center for Infectious Disease"/>
            <person name="Wu L."/>
            <person name="Ma J."/>
        </authorList>
    </citation>
    <scope>NUCLEOTIDE SEQUENCE [LARGE SCALE GENOMIC DNA]</scope>
    <source>
        <strain evidence="2 3">RDMS1</strain>
    </source>
</reference>
<sequence>MPSGRVLAGTTVVVGVVALAHAVLTWRVDPILVLFGGGALAAFIAEAFVINLGWLKHHIGPKVAGVPLYVLFGWTGTIYIVFRIALLVTDGWTSVAVTGALATIYDIFTDHHGVNDGHWTYTDDLPGPRLRGVPWWNFVGWFAISCLTAAATRPFL</sequence>
<dbReference type="RefSeq" id="WP_248904484.1">
    <property type="nucleotide sequence ID" value="NZ_CP109979.1"/>
</dbReference>
<comment type="caution">
    <text evidence="2">The sequence shown here is derived from an EMBL/GenBank/DDBJ whole genome shotgun (WGS) entry which is preliminary data.</text>
</comment>
<keyword evidence="1" id="KW-1133">Transmembrane helix</keyword>
<dbReference type="GeneID" id="76198388"/>
<keyword evidence="1" id="KW-0472">Membrane</keyword>
<dbReference type="InterPro" id="IPR007354">
    <property type="entry name" value="CruF-like"/>
</dbReference>
<feature type="transmembrane region" description="Helical" evidence="1">
    <location>
        <begin position="135"/>
        <end position="152"/>
    </location>
</feature>
<keyword evidence="1" id="KW-0812">Transmembrane</keyword>
<gene>
    <name evidence="2" type="ORF">ACFQL7_02510</name>
</gene>
<feature type="transmembrane region" description="Helical" evidence="1">
    <location>
        <begin position="66"/>
        <end position="86"/>
    </location>
</feature>
<evidence type="ECO:0000313" key="3">
    <source>
        <dbReference type="Proteomes" id="UP001596417"/>
    </source>
</evidence>
<organism evidence="2 3">
    <name type="scientific">Halocatena marina</name>
    <dbReference type="NCBI Taxonomy" id="2934937"/>
    <lineage>
        <taxon>Archaea</taxon>
        <taxon>Methanobacteriati</taxon>
        <taxon>Methanobacteriota</taxon>
        <taxon>Stenosarchaea group</taxon>
        <taxon>Halobacteria</taxon>
        <taxon>Halobacteriales</taxon>
        <taxon>Natronomonadaceae</taxon>
        <taxon>Halocatena</taxon>
    </lineage>
</organism>
<evidence type="ECO:0000256" key="1">
    <source>
        <dbReference type="SAM" id="Phobius"/>
    </source>
</evidence>
<dbReference type="AlphaFoldDB" id="A0ABD5YMG7"/>
<dbReference type="Pfam" id="PF04240">
    <property type="entry name" value="Caroten_synth"/>
    <property type="match status" value="1"/>
</dbReference>
<feature type="transmembrane region" description="Helical" evidence="1">
    <location>
        <begin position="32"/>
        <end position="54"/>
    </location>
</feature>
<name>A0ABD5YMG7_9EURY</name>
<dbReference type="Proteomes" id="UP001596417">
    <property type="component" value="Unassembled WGS sequence"/>
</dbReference>